<organism evidence="2 3">
    <name type="scientific">Pegethrix bostrychoides GSE-TBD4-15B</name>
    <dbReference type="NCBI Taxonomy" id="2839662"/>
    <lineage>
        <taxon>Bacteria</taxon>
        <taxon>Bacillati</taxon>
        <taxon>Cyanobacteriota</taxon>
        <taxon>Cyanophyceae</taxon>
        <taxon>Oculatellales</taxon>
        <taxon>Oculatellaceae</taxon>
        <taxon>Pegethrix</taxon>
    </lineage>
</organism>
<dbReference type="EMBL" id="JAHHHV010000004">
    <property type="protein sequence ID" value="MBW4463992.1"/>
    <property type="molecule type" value="Genomic_DNA"/>
</dbReference>
<dbReference type="SUPFAM" id="SSF47413">
    <property type="entry name" value="lambda repressor-like DNA-binding domains"/>
    <property type="match status" value="1"/>
</dbReference>
<reference evidence="2" key="1">
    <citation type="submission" date="2021-05" db="EMBL/GenBank/DDBJ databases">
        <authorList>
            <person name="Pietrasiak N."/>
            <person name="Ward R."/>
            <person name="Stajich J.E."/>
            <person name="Kurbessoian T."/>
        </authorList>
    </citation>
    <scope>NUCLEOTIDE SEQUENCE</scope>
    <source>
        <strain evidence="2">GSE-TBD4-15B</strain>
    </source>
</reference>
<comment type="caution">
    <text evidence="2">The sequence shown here is derived from an EMBL/GenBank/DDBJ whole genome shotgun (WGS) entry which is preliminary data.</text>
</comment>
<protein>
    <submittedName>
        <fullName evidence="2">TniQ family protein</fullName>
    </submittedName>
</protein>
<feature type="domain" description="TniQ" evidence="1">
    <location>
        <begin position="10"/>
        <end position="127"/>
    </location>
</feature>
<proteinExistence type="predicted"/>
<dbReference type="InterPro" id="IPR009492">
    <property type="entry name" value="TniQ"/>
</dbReference>
<dbReference type="GO" id="GO:0003677">
    <property type="term" value="F:DNA binding"/>
    <property type="evidence" value="ECO:0007669"/>
    <property type="project" value="InterPro"/>
</dbReference>
<dbReference type="AlphaFoldDB" id="A0A951P737"/>
<dbReference type="Gene3D" id="1.10.260.40">
    <property type="entry name" value="lambda repressor-like DNA-binding domains"/>
    <property type="match status" value="1"/>
</dbReference>
<evidence type="ECO:0000259" key="1">
    <source>
        <dbReference type="Pfam" id="PF06527"/>
    </source>
</evidence>
<gene>
    <name evidence="2" type="ORF">KME07_00945</name>
</gene>
<dbReference type="Pfam" id="PF06527">
    <property type="entry name" value="TniQ"/>
    <property type="match status" value="1"/>
</dbReference>
<name>A0A951P737_9CYAN</name>
<evidence type="ECO:0000313" key="2">
    <source>
        <dbReference type="EMBL" id="MBW4463992.1"/>
    </source>
</evidence>
<accession>A0A951P737</accession>
<dbReference type="Proteomes" id="UP000707356">
    <property type="component" value="Unassembled WGS sequence"/>
</dbReference>
<dbReference type="InterPro" id="IPR010982">
    <property type="entry name" value="Lambda_DNA-bd_dom_sf"/>
</dbReference>
<evidence type="ECO:0000313" key="3">
    <source>
        <dbReference type="Proteomes" id="UP000707356"/>
    </source>
</evidence>
<reference evidence="2" key="2">
    <citation type="journal article" date="2022" name="Microbiol. Resour. Announc.">
        <title>Metagenome Sequencing to Explore Phylogenomics of Terrestrial Cyanobacteria.</title>
        <authorList>
            <person name="Ward R.D."/>
            <person name="Stajich J.E."/>
            <person name="Johansen J.R."/>
            <person name="Huntemann M."/>
            <person name="Clum A."/>
            <person name="Foster B."/>
            <person name="Foster B."/>
            <person name="Roux S."/>
            <person name="Palaniappan K."/>
            <person name="Varghese N."/>
            <person name="Mukherjee S."/>
            <person name="Reddy T.B.K."/>
            <person name="Daum C."/>
            <person name="Copeland A."/>
            <person name="Chen I.A."/>
            <person name="Ivanova N.N."/>
            <person name="Kyrpides N.C."/>
            <person name="Shapiro N."/>
            <person name="Eloe-Fadrosh E.A."/>
            <person name="Pietrasiak N."/>
        </authorList>
    </citation>
    <scope>NUCLEOTIDE SEQUENCE</scope>
    <source>
        <strain evidence="2">GSE-TBD4-15B</strain>
    </source>
</reference>
<sequence length="170" mass="19442">MNGADVFWLFQVLPHPDESLGHFLGRFRRANDLSRLGLAELLSVSGVMVRNWETPSRQRPPSSSELESLSNGIGVNRETLVQMLPPDSSQLHLGTRLCPVCYREVPIHRRAWQYASVERCERHQQSLRWQCPACGTSLRLPALWESGICEHCWLRFSEMTDERSANGRAQ</sequence>